<evidence type="ECO:0000313" key="1">
    <source>
        <dbReference type="EMBL" id="MPN42912.1"/>
    </source>
</evidence>
<dbReference type="EMBL" id="VSSQ01100960">
    <property type="protein sequence ID" value="MPN42912.1"/>
    <property type="molecule type" value="Genomic_DNA"/>
</dbReference>
<comment type="caution">
    <text evidence="1">The sequence shown here is derived from an EMBL/GenBank/DDBJ whole genome shotgun (WGS) entry which is preliminary data.</text>
</comment>
<dbReference type="AlphaFoldDB" id="A0A645HWR1"/>
<protein>
    <submittedName>
        <fullName evidence="1">Uncharacterized protein</fullName>
    </submittedName>
</protein>
<gene>
    <name evidence="1" type="ORF">SDC9_190470</name>
</gene>
<name>A0A645HWR1_9ZZZZ</name>
<organism evidence="1">
    <name type="scientific">bioreactor metagenome</name>
    <dbReference type="NCBI Taxonomy" id="1076179"/>
    <lineage>
        <taxon>unclassified sequences</taxon>
        <taxon>metagenomes</taxon>
        <taxon>ecological metagenomes</taxon>
    </lineage>
</organism>
<accession>A0A645HWR1</accession>
<sequence>MQSGQYTAERGDAIRGWQAEGRDADPALALEKPLMEAYQREGRTSLAGYLGTPLEIDFAELNDIVCRFQNGAAEIALKRMGRDETALWYERVDFSTVRLLVIEWTHGNSDHLHGVDIPVLLNSTPGETLAYRKARRRDGGTDSPFTTMVLALEQKLLEMQAHKAKLIISKGGALMTYRDYRRLMAEE</sequence>
<reference evidence="1" key="1">
    <citation type="submission" date="2019-08" db="EMBL/GenBank/DDBJ databases">
        <authorList>
            <person name="Kucharzyk K."/>
            <person name="Murdoch R.W."/>
            <person name="Higgins S."/>
            <person name="Loffler F."/>
        </authorList>
    </citation>
    <scope>NUCLEOTIDE SEQUENCE</scope>
</reference>
<proteinExistence type="predicted"/>